<keyword evidence="15" id="KW-1185">Reference proteome</keyword>
<proteinExistence type="predicted"/>
<dbReference type="PROSITE" id="PS50102">
    <property type="entry name" value="RRM"/>
    <property type="match status" value="2"/>
</dbReference>
<feature type="compositionally biased region" description="Polar residues" evidence="10">
    <location>
        <begin position="761"/>
        <end position="773"/>
    </location>
</feature>
<dbReference type="Pfam" id="PF17780">
    <property type="entry name" value="OCRE"/>
    <property type="match status" value="1"/>
</dbReference>
<feature type="domain" description="RRM" evidence="11">
    <location>
        <begin position="292"/>
        <end position="372"/>
    </location>
</feature>
<dbReference type="InterPro" id="IPR000504">
    <property type="entry name" value="RRM_dom"/>
</dbReference>
<feature type="region of interest" description="Disordered" evidence="10">
    <location>
        <begin position="652"/>
        <end position="674"/>
    </location>
</feature>
<evidence type="ECO:0000259" key="12">
    <source>
        <dbReference type="PROSITE" id="PS50174"/>
    </source>
</evidence>
<evidence type="ECO:0000259" key="11">
    <source>
        <dbReference type="PROSITE" id="PS50102"/>
    </source>
</evidence>
<dbReference type="SUPFAM" id="SSF54928">
    <property type="entry name" value="RNA-binding domain, RBD"/>
    <property type="match status" value="2"/>
</dbReference>
<feature type="region of interest" description="Disordered" evidence="10">
    <location>
        <begin position="126"/>
        <end position="291"/>
    </location>
</feature>
<accession>A0AAD5IEW8</accession>
<feature type="region of interest" description="Disordered" evidence="10">
    <location>
        <begin position="1"/>
        <end position="20"/>
    </location>
</feature>
<dbReference type="InterPro" id="IPR035623">
    <property type="entry name" value="SUA-like_OCRE"/>
</dbReference>
<feature type="region of interest" description="Disordered" evidence="10">
    <location>
        <begin position="798"/>
        <end position="851"/>
    </location>
</feature>
<feature type="region of interest" description="Disordered" evidence="10">
    <location>
        <begin position="54"/>
        <end position="74"/>
    </location>
</feature>
<comment type="caution">
    <text evidence="14">The sequence shown here is derived from an EMBL/GenBank/DDBJ whole genome shotgun (WGS) entry which is preliminary data.</text>
</comment>
<keyword evidence="3" id="KW-0677">Repeat</keyword>
<dbReference type="Gene3D" id="4.10.1060.10">
    <property type="entry name" value="Zinc finger, RanBP2-type"/>
    <property type="match status" value="1"/>
</dbReference>
<dbReference type="PROSITE" id="PS50174">
    <property type="entry name" value="G_PATCH"/>
    <property type="match status" value="1"/>
</dbReference>
<reference evidence="14" key="2">
    <citation type="submission" date="2023-02" db="EMBL/GenBank/DDBJ databases">
        <authorList>
            <person name="Swenson N.G."/>
            <person name="Wegrzyn J.L."/>
            <person name="Mcevoy S.L."/>
        </authorList>
    </citation>
    <scope>NUCLEOTIDE SEQUENCE</scope>
    <source>
        <strain evidence="14">91603</strain>
        <tissue evidence="14">Leaf</tissue>
    </source>
</reference>
<dbReference type="Pfam" id="PF00076">
    <property type="entry name" value="RRM_1"/>
    <property type="match status" value="2"/>
</dbReference>
<dbReference type="InterPro" id="IPR041591">
    <property type="entry name" value="OCRE"/>
</dbReference>
<keyword evidence="5" id="KW-0862">Zinc</keyword>
<evidence type="ECO:0000256" key="7">
    <source>
        <dbReference type="ARBA" id="ARBA00023242"/>
    </source>
</evidence>
<dbReference type="GO" id="GO:0003723">
    <property type="term" value="F:RNA binding"/>
    <property type="evidence" value="ECO:0007669"/>
    <property type="project" value="UniProtKB-UniRule"/>
</dbReference>
<dbReference type="GO" id="GO:0000398">
    <property type="term" value="P:mRNA splicing, via spliceosome"/>
    <property type="evidence" value="ECO:0007669"/>
    <property type="project" value="TreeGrafter"/>
</dbReference>
<evidence type="ECO:0000313" key="14">
    <source>
        <dbReference type="EMBL" id="KAI9161445.1"/>
    </source>
</evidence>
<feature type="domain" description="RanBP2-type" evidence="13">
    <location>
        <begin position="399"/>
        <end position="428"/>
    </location>
</feature>
<evidence type="ECO:0000313" key="15">
    <source>
        <dbReference type="Proteomes" id="UP001064489"/>
    </source>
</evidence>
<reference evidence="14" key="1">
    <citation type="journal article" date="2022" name="Plant J.">
        <title>Strategies of tolerance reflected in two North American maple genomes.</title>
        <authorList>
            <person name="McEvoy S.L."/>
            <person name="Sezen U.U."/>
            <person name="Trouern-Trend A."/>
            <person name="McMahon S.M."/>
            <person name="Schaberg P.G."/>
            <person name="Yang J."/>
            <person name="Wegrzyn J.L."/>
            <person name="Swenson N.G."/>
        </authorList>
    </citation>
    <scope>NUCLEOTIDE SEQUENCE</scope>
    <source>
        <strain evidence="14">91603</strain>
    </source>
</reference>
<dbReference type="AlphaFoldDB" id="A0AAD5IEW8"/>
<dbReference type="CDD" id="cd16166">
    <property type="entry name" value="OCRE_SUA_like"/>
    <property type="match status" value="1"/>
</dbReference>
<evidence type="ECO:0000259" key="13">
    <source>
        <dbReference type="PROSITE" id="PS50199"/>
    </source>
</evidence>
<dbReference type="InterPro" id="IPR000467">
    <property type="entry name" value="G_patch_dom"/>
</dbReference>
<dbReference type="GO" id="GO:0008270">
    <property type="term" value="F:zinc ion binding"/>
    <property type="evidence" value="ECO:0007669"/>
    <property type="project" value="UniProtKB-KW"/>
</dbReference>
<keyword evidence="4 9" id="KW-0863">Zinc-finger</keyword>
<gene>
    <name evidence="14" type="ORF">LWI28_017574</name>
</gene>
<keyword evidence="7" id="KW-0539">Nucleus</keyword>
<protein>
    <submittedName>
        <fullName evidence="14">Uncharacterized protein</fullName>
    </submittedName>
</protein>
<dbReference type="PANTHER" id="PTHR13948:SF3">
    <property type="entry name" value="FI21118P1"/>
    <property type="match status" value="1"/>
</dbReference>
<dbReference type="GO" id="GO:0005634">
    <property type="term" value="C:nucleus"/>
    <property type="evidence" value="ECO:0007669"/>
    <property type="project" value="UniProtKB-SubCell"/>
</dbReference>
<keyword evidence="6 8" id="KW-0694">RNA-binding</keyword>
<feature type="region of interest" description="Disordered" evidence="10">
    <location>
        <begin position="746"/>
        <end position="773"/>
    </location>
</feature>
<evidence type="ECO:0000256" key="2">
    <source>
        <dbReference type="ARBA" id="ARBA00022723"/>
    </source>
</evidence>
<dbReference type="CDD" id="cd12313">
    <property type="entry name" value="RRM1_RRM2_RBM5_like"/>
    <property type="match status" value="1"/>
</dbReference>
<feature type="compositionally biased region" description="Basic and acidic residues" evidence="10">
    <location>
        <begin position="656"/>
        <end position="669"/>
    </location>
</feature>
<dbReference type="SMART" id="SM00443">
    <property type="entry name" value="G_patch"/>
    <property type="match status" value="1"/>
</dbReference>
<dbReference type="EMBL" id="JAJSOW010000106">
    <property type="protein sequence ID" value="KAI9161445.1"/>
    <property type="molecule type" value="Genomic_DNA"/>
</dbReference>
<evidence type="ECO:0000256" key="9">
    <source>
        <dbReference type="PROSITE-ProRule" id="PRU00322"/>
    </source>
</evidence>
<name>A0AAD5IEW8_ACENE</name>
<dbReference type="Proteomes" id="UP001064489">
    <property type="component" value="Chromosome 2"/>
</dbReference>
<dbReference type="Gene3D" id="3.30.70.330">
    <property type="match status" value="2"/>
</dbReference>
<feature type="domain" description="RRM" evidence="11">
    <location>
        <begin position="454"/>
        <end position="534"/>
    </location>
</feature>
<dbReference type="InterPro" id="IPR001876">
    <property type="entry name" value="Znf_RanBP2"/>
</dbReference>
<evidence type="ECO:0000256" key="1">
    <source>
        <dbReference type="ARBA" id="ARBA00004123"/>
    </source>
</evidence>
<feature type="domain" description="G-patch" evidence="12">
    <location>
        <begin position="976"/>
        <end position="1022"/>
    </location>
</feature>
<dbReference type="Pfam" id="PF01585">
    <property type="entry name" value="G-patch"/>
    <property type="match status" value="1"/>
</dbReference>
<organism evidence="14 15">
    <name type="scientific">Acer negundo</name>
    <name type="common">Box elder</name>
    <dbReference type="NCBI Taxonomy" id="4023"/>
    <lineage>
        <taxon>Eukaryota</taxon>
        <taxon>Viridiplantae</taxon>
        <taxon>Streptophyta</taxon>
        <taxon>Embryophyta</taxon>
        <taxon>Tracheophyta</taxon>
        <taxon>Spermatophyta</taxon>
        <taxon>Magnoliopsida</taxon>
        <taxon>eudicotyledons</taxon>
        <taxon>Gunneridae</taxon>
        <taxon>Pentapetalae</taxon>
        <taxon>rosids</taxon>
        <taxon>malvids</taxon>
        <taxon>Sapindales</taxon>
        <taxon>Sapindaceae</taxon>
        <taxon>Hippocastanoideae</taxon>
        <taxon>Acereae</taxon>
        <taxon>Acer</taxon>
    </lineage>
</organism>
<feature type="compositionally biased region" description="Basic and acidic residues" evidence="10">
    <location>
        <begin position="227"/>
        <end position="245"/>
    </location>
</feature>
<dbReference type="SMART" id="SM00547">
    <property type="entry name" value="ZnF_RBZ"/>
    <property type="match status" value="1"/>
</dbReference>
<feature type="compositionally biased region" description="Basic residues" evidence="10">
    <location>
        <begin position="215"/>
        <end position="226"/>
    </location>
</feature>
<evidence type="ECO:0000256" key="5">
    <source>
        <dbReference type="ARBA" id="ARBA00022833"/>
    </source>
</evidence>
<dbReference type="InterPro" id="IPR012677">
    <property type="entry name" value="Nucleotide-bd_a/b_plait_sf"/>
</dbReference>
<evidence type="ECO:0000256" key="3">
    <source>
        <dbReference type="ARBA" id="ARBA00022737"/>
    </source>
</evidence>
<dbReference type="PROSITE" id="PS01358">
    <property type="entry name" value="ZF_RANBP2_1"/>
    <property type="match status" value="1"/>
</dbReference>
<keyword evidence="2" id="KW-0479">Metal-binding</keyword>
<sequence length="1146" mass="127224">MDPGRYGLQQGLDNNSALEGYGAVHEPNFRVGSSYDERRFLDERYSRDNIYPRNAFPRENYPLPPGADLWPESRRRNYEDEYPLDRESRQNEKPYIASYHEMDTFRDHDVDSFREIDKFHDSYRNMEGYRDHGFDRPPRFGGRDRDDYDDYDYRSRFSHQSREDSREREYDYGHHSYDSDYDRGSRRDSSWRRHGSRDHERDKKGLSRERDQSPHRRHERSRSRSRSRSESQSRSRSHGRDDRPRSRSPRGRSHGRIQREGSYDDGRYERTEKRRDHEERRQREQYSVAPSPTVVVKGLSQKTTEEDLYQILAEWGPLRHVRVIKERNSGVSRGFAFIDFPSVGAARAMMDRIGEDGLVVDGRKLFFEYSSKPTGGPGGPFGHENAMRSGHTSHKSITIPSDWMCTICGCVNFARRTSCFQCNEARTDDAPSADITLSNSTNFGKKGSDTGPTHVLVVRGLDENADEEMLRYEFSKHAPIKDLRLVRDKFTHVSRGFAFVHFHSVEDATKALEATNGTALEKNGQILRVAYAKSILGPGAGTSGSSQSSSLAAAAIEAAAFAQQYDAVGWAPKEYNPDDKQSTVIQKQHGGDVSVKKDGSAPQSGFVWDEASGYYFDAASGFYYDGNTGLYYDGNSGVWYSYDHKTQQYIPCTDQNDNKTSGKESETSKTLDGSNNRKVVISAPAATITSVEKPASLPDAVQAAATAAIAAEKKGKEKSKEIKLALKNSIAASKKKINTMWKHWSHENQPSASADDRSFPGGQSTKNKFKSDSTATKDNIIITSGVATAAAVPQDIGLDSPVKAKPVSNSSGGTLMGVIRNSGRGFHSGSSSVLSTSSTTAASDGGSASTFTHTATVATPFRTDVSALGSYTPAAASGSGKRRFSEMPQPPASAQKEQPHTTYRDRAAERRSLYGSSSAIGDDFHDVGFSDSNRDFAFKKGSSDSMPFPPGVGGRGLPADNFNNYEVITADKAIDESNVGNRMLRNMGWHEGSGLGKDGSGMIEPVQAQAMDSRAGLGSLQKKLDPSLEVQAGELKKTSVSIKLANQSLRYPRGVLEDVVVKVNELIFPADFLLLKMEDAPTLGRDLPLILRRPLIRMAKTMINVYEGTLTMSMNVETVKFNVFDAFKFPNDEGACFSIDIIDKLV</sequence>
<dbReference type="PANTHER" id="PTHR13948">
    <property type="entry name" value="RNA-BINDING PROTEIN"/>
    <property type="match status" value="1"/>
</dbReference>
<feature type="compositionally biased region" description="Low complexity" evidence="10">
    <location>
        <begin position="828"/>
        <end position="851"/>
    </location>
</feature>
<feature type="compositionally biased region" description="Basic and acidic residues" evidence="10">
    <location>
        <begin position="126"/>
        <end position="214"/>
    </location>
</feature>
<evidence type="ECO:0000256" key="4">
    <source>
        <dbReference type="ARBA" id="ARBA00022771"/>
    </source>
</evidence>
<dbReference type="InterPro" id="IPR035979">
    <property type="entry name" value="RBD_domain_sf"/>
</dbReference>
<comment type="subcellular location">
    <subcellularLocation>
        <location evidence="1">Nucleus</location>
    </subcellularLocation>
</comment>
<feature type="region of interest" description="Disordered" evidence="10">
    <location>
        <begin position="872"/>
        <end position="904"/>
    </location>
</feature>
<feature type="compositionally biased region" description="Basic residues" evidence="10">
    <location>
        <begin position="246"/>
        <end position="256"/>
    </location>
</feature>
<evidence type="ECO:0000256" key="8">
    <source>
        <dbReference type="PROSITE-ProRule" id="PRU00176"/>
    </source>
</evidence>
<dbReference type="SMART" id="SM00360">
    <property type="entry name" value="RRM"/>
    <property type="match status" value="2"/>
</dbReference>
<evidence type="ECO:0000256" key="6">
    <source>
        <dbReference type="ARBA" id="ARBA00022884"/>
    </source>
</evidence>
<evidence type="ECO:0000256" key="10">
    <source>
        <dbReference type="SAM" id="MobiDB-lite"/>
    </source>
</evidence>
<feature type="compositionally biased region" description="Basic and acidic residues" evidence="10">
    <location>
        <begin position="257"/>
        <end position="284"/>
    </location>
</feature>
<dbReference type="PROSITE" id="PS50199">
    <property type="entry name" value="ZF_RANBP2_2"/>
    <property type="match status" value="1"/>
</dbReference>